<evidence type="ECO:0000256" key="1">
    <source>
        <dbReference type="SAM" id="MobiDB-lite"/>
    </source>
</evidence>
<feature type="region of interest" description="Disordered" evidence="1">
    <location>
        <begin position="97"/>
        <end position="117"/>
    </location>
</feature>
<dbReference type="PANTHER" id="PTHR30298:SF0">
    <property type="entry name" value="PROTEIN YBFL-RELATED"/>
    <property type="match status" value="1"/>
</dbReference>
<keyword evidence="2" id="KW-0614">Plasmid</keyword>
<geneLocation type="plasmid" evidence="2">
    <name>pUJ-84KPC</name>
</geneLocation>
<dbReference type="NCBIfam" id="NF033564">
    <property type="entry name" value="transpos_ISAs1"/>
    <property type="match status" value="1"/>
</dbReference>
<evidence type="ECO:0000313" key="2">
    <source>
        <dbReference type="EMBL" id="AVI43710.1"/>
    </source>
</evidence>
<proteinExistence type="predicted"/>
<name>A0A2P1BPP0_KLEPN</name>
<dbReference type="AlphaFoldDB" id="A0A2P1BPP0"/>
<organism evidence="2">
    <name type="scientific">Klebsiella pneumoniae</name>
    <dbReference type="NCBI Taxonomy" id="573"/>
    <lineage>
        <taxon>Bacteria</taxon>
        <taxon>Pseudomonadati</taxon>
        <taxon>Pseudomonadota</taxon>
        <taxon>Gammaproteobacteria</taxon>
        <taxon>Enterobacterales</taxon>
        <taxon>Enterobacteriaceae</taxon>
        <taxon>Klebsiella/Raoultella group</taxon>
        <taxon>Klebsiella</taxon>
        <taxon>Klebsiella pneumoniae complex</taxon>
    </lineage>
</organism>
<dbReference type="PANTHER" id="PTHR30298">
    <property type="entry name" value="H REPEAT-ASSOCIATED PREDICTED TRANSPOSASE"/>
    <property type="match status" value="1"/>
</dbReference>
<sequence>MIISGIKPEPFQAAFVRWTQAINQHTEGALVAIDGKTLRSSYNREDRTSTIHMVSAYAAANKLVLGQIKPTPSPMKSPPFPTCWRCSTSKAARYPSMRWGAKPRSPRPSSSKVAITC</sequence>
<dbReference type="EMBL" id="MG700550">
    <property type="protein sequence ID" value="AVI43710.1"/>
    <property type="molecule type" value="Genomic_DNA"/>
</dbReference>
<accession>A0A2P1BPP0</accession>
<protein>
    <submittedName>
        <fullName evidence="2">Uncharacterized protein</fullName>
    </submittedName>
</protein>
<dbReference type="InterPro" id="IPR051698">
    <property type="entry name" value="Transposase_11-like"/>
</dbReference>
<dbReference type="InterPro" id="IPR047647">
    <property type="entry name" value="ISAs1_transpos"/>
</dbReference>
<reference evidence="2" key="1">
    <citation type="submission" date="2017-12" db="EMBL/GenBank/DDBJ databases">
        <title>Insights into the successfully spreading KPC-encoding IncII plasmids.</title>
        <authorList>
            <person name="Brandt C."/>
            <person name="Pletz M.W."/>
            <person name="Makarewicz O."/>
        </authorList>
    </citation>
    <scope>NUCLEOTIDE SEQUENCE</scope>
    <source>
        <strain evidence="2">St015788/2</strain>
        <plasmid evidence="2">pUJ-84KPC</plasmid>
    </source>
</reference>